<dbReference type="Proteomes" id="UP001165190">
    <property type="component" value="Unassembled WGS sequence"/>
</dbReference>
<evidence type="ECO:0000313" key="1">
    <source>
        <dbReference type="EMBL" id="GMJ14526.1"/>
    </source>
</evidence>
<proteinExistence type="predicted"/>
<gene>
    <name evidence="1" type="ORF">HRI_005121800</name>
</gene>
<evidence type="ECO:0000313" key="2">
    <source>
        <dbReference type="Proteomes" id="UP001165190"/>
    </source>
</evidence>
<dbReference type="EMBL" id="BSYR01000069">
    <property type="protein sequence ID" value="GMJ14526.1"/>
    <property type="molecule type" value="Genomic_DNA"/>
</dbReference>
<protein>
    <submittedName>
        <fullName evidence="1">Uncharacterized protein</fullName>
    </submittedName>
</protein>
<organism evidence="1 2">
    <name type="scientific">Hibiscus trionum</name>
    <name type="common">Flower of an hour</name>
    <dbReference type="NCBI Taxonomy" id="183268"/>
    <lineage>
        <taxon>Eukaryota</taxon>
        <taxon>Viridiplantae</taxon>
        <taxon>Streptophyta</taxon>
        <taxon>Embryophyta</taxon>
        <taxon>Tracheophyta</taxon>
        <taxon>Spermatophyta</taxon>
        <taxon>Magnoliopsida</taxon>
        <taxon>eudicotyledons</taxon>
        <taxon>Gunneridae</taxon>
        <taxon>Pentapetalae</taxon>
        <taxon>rosids</taxon>
        <taxon>malvids</taxon>
        <taxon>Malvales</taxon>
        <taxon>Malvaceae</taxon>
        <taxon>Malvoideae</taxon>
        <taxon>Hibiscus</taxon>
    </lineage>
</organism>
<accession>A0A9W7JFG8</accession>
<dbReference type="AlphaFoldDB" id="A0A9W7JFG8"/>
<keyword evidence="2" id="KW-1185">Reference proteome</keyword>
<reference evidence="1" key="1">
    <citation type="submission" date="2023-05" db="EMBL/GenBank/DDBJ databases">
        <title>Genome and transcriptome analyses reveal genes involved in the formation of fine ridges on petal epidermal cells in Hibiscus trionum.</title>
        <authorList>
            <person name="Koshimizu S."/>
            <person name="Masuda S."/>
            <person name="Ishii T."/>
            <person name="Shirasu K."/>
            <person name="Hoshino A."/>
            <person name="Arita M."/>
        </authorList>
    </citation>
    <scope>NUCLEOTIDE SEQUENCE</scope>
    <source>
        <strain evidence="1">Hamamatsu line</strain>
    </source>
</reference>
<comment type="caution">
    <text evidence="1">The sequence shown here is derived from an EMBL/GenBank/DDBJ whole genome shotgun (WGS) entry which is preliminary data.</text>
</comment>
<sequence>MFYTSKPVPSQAASGEIRQMTDATTATLLIDIYHCGILLDNLPSSITAPPLQVRNRNHSFTLNLKGTRVPQLTTEIILHI</sequence>
<name>A0A9W7JFG8_HIBTR</name>